<gene>
    <name evidence="1" type="ORF">LCGC14_1781850</name>
</gene>
<comment type="caution">
    <text evidence="1">The sequence shown here is derived from an EMBL/GenBank/DDBJ whole genome shotgun (WGS) entry which is preliminary data.</text>
</comment>
<proteinExistence type="predicted"/>
<feature type="non-terminal residue" evidence="1">
    <location>
        <position position="1"/>
    </location>
</feature>
<sequence>EKIELEVFKWREDIFKSMLEELNKLK</sequence>
<organism evidence="1">
    <name type="scientific">marine sediment metagenome</name>
    <dbReference type="NCBI Taxonomy" id="412755"/>
    <lineage>
        <taxon>unclassified sequences</taxon>
        <taxon>metagenomes</taxon>
        <taxon>ecological metagenomes</taxon>
    </lineage>
</organism>
<protein>
    <submittedName>
        <fullName evidence="1">Uncharacterized protein</fullName>
    </submittedName>
</protein>
<dbReference type="EMBL" id="LAZR01016863">
    <property type="protein sequence ID" value="KKM02693.1"/>
    <property type="molecule type" value="Genomic_DNA"/>
</dbReference>
<reference evidence="1" key="1">
    <citation type="journal article" date="2015" name="Nature">
        <title>Complex archaea that bridge the gap between prokaryotes and eukaryotes.</title>
        <authorList>
            <person name="Spang A."/>
            <person name="Saw J.H."/>
            <person name="Jorgensen S.L."/>
            <person name="Zaremba-Niedzwiedzka K."/>
            <person name="Martijn J."/>
            <person name="Lind A.E."/>
            <person name="van Eijk R."/>
            <person name="Schleper C."/>
            <person name="Guy L."/>
            <person name="Ettema T.J."/>
        </authorList>
    </citation>
    <scope>NUCLEOTIDE SEQUENCE</scope>
</reference>
<evidence type="ECO:0000313" key="1">
    <source>
        <dbReference type="EMBL" id="KKM02693.1"/>
    </source>
</evidence>
<name>A0A0F9JUQ7_9ZZZZ</name>
<dbReference type="AlphaFoldDB" id="A0A0F9JUQ7"/>
<accession>A0A0F9JUQ7</accession>